<reference evidence="2" key="2">
    <citation type="submission" date="2023-06" db="EMBL/GenBank/DDBJ databases">
        <authorList>
            <person name="Ma L."/>
            <person name="Liu K.-W."/>
            <person name="Li Z."/>
            <person name="Hsiao Y.-Y."/>
            <person name="Qi Y."/>
            <person name="Fu T."/>
            <person name="Tang G."/>
            <person name="Zhang D."/>
            <person name="Sun W.-H."/>
            <person name="Liu D.-K."/>
            <person name="Li Y."/>
            <person name="Chen G.-Z."/>
            <person name="Liu X.-D."/>
            <person name="Liao X.-Y."/>
            <person name="Jiang Y.-T."/>
            <person name="Yu X."/>
            <person name="Hao Y."/>
            <person name="Huang J."/>
            <person name="Zhao X.-W."/>
            <person name="Ke S."/>
            <person name="Chen Y.-Y."/>
            <person name="Wu W.-L."/>
            <person name="Hsu J.-L."/>
            <person name="Lin Y.-F."/>
            <person name="Huang M.-D."/>
            <person name="Li C.-Y."/>
            <person name="Huang L."/>
            <person name="Wang Z.-W."/>
            <person name="Zhao X."/>
            <person name="Zhong W.-Y."/>
            <person name="Peng D.-H."/>
            <person name="Ahmad S."/>
            <person name="Lan S."/>
            <person name="Zhang J.-S."/>
            <person name="Tsai W.-C."/>
            <person name="Van De Peer Y."/>
            <person name="Liu Z.-J."/>
        </authorList>
    </citation>
    <scope>NUCLEOTIDE SEQUENCE</scope>
    <source>
        <strain evidence="2">CP</strain>
        <tissue evidence="2">Leaves</tissue>
    </source>
</reference>
<evidence type="ECO:0000259" key="1">
    <source>
        <dbReference type="Pfam" id="PF25968"/>
    </source>
</evidence>
<dbReference type="EMBL" id="JAUJYO010000020">
    <property type="protein sequence ID" value="KAK1286196.1"/>
    <property type="molecule type" value="Genomic_DNA"/>
</dbReference>
<keyword evidence="3" id="KW-1185">Reference proteome</keyword>
<dbReference type="Proteomes" id="UP001180020">
    <property type="component" value="Unassembled WGS sequence"/>
</dbReference>
<comment type="caution">
    <text evidence="2">The sequence shown here is derived from an EMBL/GenBank/DDBJ whole genome shotgun (WGS) entry which is preliminary data.</text>
</comment>
<accession>A0AAV9CB79</accession>
<name>A0AAV9CB79_ACOCL</name>
<dbReference type="AlphaFoldDB" id="A0AAV9CB79"/>
<gene>
    <name evidence="2" type="primary">CALS12</name>
    <name evidence="2" type="ORF">QJS10_CPB20g01864</name>
</gene>
<dbReference type="Pfam" id="PF25968">
    <property type="entry name" value="CALS1"/>
    <property type="match status" value="1"/>
</dbReference>
<organism evidence="2 3">
    <name type="scientific">Acorus calamus</name>
    <name type="common">Sweet flag</name>
    <dbReference type="NCBI Taxonomy" id="4465"/>
    <lineage>
        <taxon>Eukaryota</taxon>
        <taxon>Viridiplantae</taxon>
        <taxon>Streptophyta</taxon>
        <taxon>Embryophyta</taxon>
        <taxon>Tracheophyta</taxon>
        <taxon>Spermatophyta</taxon>
        <taxon>Magnoliopsida</taxon>
        <taxon>Liliopsida</taxon>
        <taxon>Acoraceae</taxon>
        <taxon>Acorus</taxon>
    </lineage>
</organism>
<evidence type="ECO:0000313" key="2">
    <source>
        <dbReference type="EMBL" id="KAK1286196.1"/>
    </source>
</evidence>
<proteinExistence type="predicted"/>
<dbReference type="InterPro" id="IPR058851">
    <property type="entry name" value="CALS1_helical"/>
</dbReference>
<sequence length="54" mass="6436">MQRALLALSQAKELDFSSDRSLWHKICKNEYRRCAVVEAYDSVKFLLLYIIKDR</sequence>
<protein>
    <submittedName>
        <fullName evidence="2">Callose synthase 12</fullName>
    </submittedName>
</protein>
<feature type="domain" description="Callose synthase helical" evidence="1">
    <location>
        <begin position="5"/>
        <end position="53"/>
    </location>
</feature>
<evidence type="ECO:0000313" key="3">
    <source>
        <dbReference type="Proteomes" id="UP001180020"/>
    </source>
</evidence>
<reference evidence="2" key="1">
    <citation type="journal article" date="2023" name="Nat. Commun.">
        <title>Diploid and tetraploid genomes of Acorus and the evolution of monocots.</title>
        <authorList>
            <person name="Ma L."/>
            <person name="Liu K.W."/>
            <person name="Li Z."/>
            <person name="Hsiao Y.Y."/>
            <person name="Qi Y."/>
            <person name="Fu T."/>
            <person name="Tang G.D."/>
            <person name="Zhang D."/>
            <person name="Sun W.H."/>
            <person name="Liu D.K."/>
            <person name="Li Y."/>
            <person name="Chen G.Z."/>
            <person name="Liu X.D."/>
            <person name="Liao X.Y."/>
            <person name="Jiang Y.T."/>
            <person name="Yu X."/>
            <person name="Hao Y."/>
            <person name="Huang J."/>
            <person name="Zhao X.W."/>
            <person name="Ke S."/>
            <person name="Chen Y.Y."/>
            <person name="Wu W.L."/>
            <person name="Hsu J.L."/>
            <person name="Lin Y.F."/>
            <person name="Huang M.D."/>
            <person name="Li C.Y."/>
            <person name="Huang L."/>
            <person name="Wang Z.W."/>
            <person name="Zhao X."/>
            <person name="Zhong W.Y."/>
            <person name="Peng D.H."/>
            <person name="Ahmad S."/>
            <person name="Lan S."/>
            <person name="Zhang J.S."/>
            <person name="Tsai W.C."/>
            <person name="Van de Peer Y."/>
            <person name="Liu Z.J."/>
        </authorList>
    </citation>
    <scope>NUCLEOTIDE SEQUENCE</scope>
    <source>
        <strain evidence="2">CP</strain>
    </source>
</reference>